<keyword evidence="1" id="KW-0472">Membrane</keyword>
<feature type="transmembrane region" description="Helical" evidence="1">
    <location>
        <begin position="38"/>
        <end position="59"/>
    </location>
</feature>
<proteinExistence type="predicted"/>
<accession>A0A7X2NUC7</accession>
<dbReference type="AlphaFoldDB" id="A0A7X2NUC7"/>
<comment type="caution">
    <text evidence="2">The sequence shown here is derived from an EMBL/GenBank/DDBJ whole genome shotgun (WGS) entry which is preliminary data.</text>
</comment>
<evidence type="ECO:0000313" key="2">
    <source>
        <dbReference type="EMBL" id="MSS59714.1"/>
    </source>
</evidence>
<evidence type="ECO:0000313" key="3">
    <source>
        <dbReference type="Proteomes" id="UP000461880"/>
    </source>
</evidence>
<keyword evidence="1" id="KW-0812">Transmembrane</keyword>
<gene>
    <name evidence="2" type="ORF">FYJ51_12500</name>
</gene>
<sequence>MNDDRPVDFSMISSILAGLAGGILMGAVLIAMMRSEGYQLWTLSFWVMMVAGCMLPWCLDFLRIRGLHLRVAEYLMICVSLVLAIVYGLMVASNGPARAMILTCGLILHIGSAGVTGIRLYIRERDRSDYR</sequence>
<feature type="transmembrane region" description="Helical" evidence="1">
    <location>
        <begin position="71"/>
        <end position="93"/>
    </location>
</feature>
<dbReference type="RefSeq" id="WP_154505929.1">
    <property type="nucleotide sequence ID" value="NZ_JAQXPC010000061.1"/>
</dbReference>
<name>A0A7X2NUC7_9FIRM</name>
<feature type="transmembrane region" description="Helical" evidence="1">
    <location>
        <begin position="99"/>
        <end position="122"/>
    </location>
</feature>
<reference evidence="2 3" key="1">
    <citation type="submission" date="2019-08" db="EMBL/GenBank/DDBJ databases">
        <title>In-depth cultivation of the pig gut microbiome towards novel bacterial diversity and tailored functional studies.</title>
        <authorList>
            <person name="Wylensek D."/>
            <person name="Hitch T.C.A."/>
            <person name="Clavel T."/>
        </authorList>
    </citation>
    <scope>NUCLEOTIDE SEQUENCE [LARGE SCALE GENOMIC DNA]</scope>
    <source>
        <strain evidence="2 3">Oil+RF-744-GAM-WT-6</strain>
    </source>
</reference>
<keyword evidence="1" id="KW-1133">Transmembrane helix</keyword>
<keyword evidence="3" id="KW-1185">Reference proteome</keyword>
<dbReference type="EMBL" id="VUMN01000045">
    <property type="protein sequence ID" value="MSS59714.1"/>
    <property type="molecule type" value="Genomic_DNA"/>
</dbReference>
<organism evidence="2 3">
    <name type="scientific">Stecheria intestinalis</name>
    <dbReference type="NCBI Taxonomy" id="2606630"/>
    <lineage>
        <taxon>Bacteria</taxon>
        <taxon>Bacillati</taxon>
        <taxon>Bacillota</taxon>
        <taxon>Erysipelotrichia</taxon>
        <taxon>Erysipelotrichales</taxon>
        <taxon>Erysipelotrichaceae</taxon>
        <taxon>Stecheria</taxon>
    </lineage>
</organism>
<feature type="transmembrane region" description="Helical" evidence="1">
    <location>
        <begin position="12"/>
        <end position="32"/>
    </location>
</feature>
<evidence type="ECO:0000256" key="1">
    <source>
        <dbReference type="SAM" id="Phobius"/>
    </source>
</evidence>
<dbReference type="Proteomes" id="UP000461880">
    <property type="component" value="Unassembled WGS sequence"/>
</dbReference>
<protein>
    <submittedName>
        <fullName evidence="2">Uncharacterized protein</fullName>
    </submittedName>
</protein>